<evidence type="ECO:0000313" key="2">
    <source>
        <dbReference type="Proteomes" id="UP001501771"/>
    </source>
</evidence>
<keyword evidence="2" id="KW-1185">Reference proteome</keyword>
<dbReference type="RefSeq" id="WP_344146233.1">
    <property type="nucleotide sequence ID" value="NZ_BAAAQR010000001.1"/>
</dbReference>
<organism evidence="1 2">
    <name type="scientific">Nocardioides koreensis</name>
    <dbReference type="NCBI Taxonomy" id="433651"/>
    <lineage>
        <taxon>Bacteria</taxon>
        <taxon>Bacillati</taxon>
        <taxon>Actinomycetota</taxon>
        <taxon>Actinomycetes</taxon>
        <taxon>Propionibacteriales</taxon>
        <taxon>Nocardioidaceae</taxon>
        <taxon>Nocardioides</taxon>
    </lineage>
</organism>
<dbReference type="Proteomes" id="UP001501771">
    <property type="component" value="Unassembled WGS sequence"/>
</dbReference>
<comment type="caution">
    <text evidence="1">The sequence shown here is derived from an EMBL/GenBank/DDBJ whole genome shotgun (WGS) entry which is preliminary data.</text>
</comment>
<gene>
    <name evidence="1" type="ORF">GCM10009844_02050</name>
</gene>
<protein>
    <submittedName>
        <fullName evidence="1">Uncharacterized protein</fullName>
    </submittedName>
</protein>
<evidence type="ECO:0000313" key="1">
    <source>
        <dbReference type="EMBL" id="GAA2136087.1"/>
    </source>
</evidence>
<name>A0ABN2Z349_9ACTN</name>
<reference evidence="1 2" key="1">
    <citation type="journal article" date="2019" name="Int. J. Syst. Evol. Microbiol.">
        <title>The Global Catalogue of Microorganisms (GCM) 10K type strain sequencing project: providing services to taxonomists for standard genome sequencing and annotation.</title>
        <authorList>
            <consortium name="The Broad Institute Genomics Platform"/>
            <consortium name="The Broad Institute Genome Sequencing Center for Infectious Disease"/>
            <person name="Wu L."/>
            <person name="Ma J."/>
        </authorList>
    </citation>
    <scope>NUCLEOTIDE SEQUENCE [LARGE SCALE GENOMIC DNA]</scope>
    <source>
        <strain evidence="1 2">JCM 16022</strain>
    </source>
</reference>
<accession>A0ABN2Z349</accession>
<dbReference type="EMBL" id="BAAAQR010000001">
    <property type="protein sequence ID" value="GAA2136087.1"/>
    <property type="molecule type" value="Genomic_DNA"/>
</dbReference>
<proteinExistence type="predicted"/>
<sequence length="68" mass="6910">MNESSVSGSRHPGWRTIAAAAALGTATAVVVVPAGSAAGTSSGDRPCFMYRAHWNTALDGPQPVCPLK</sequence>